<proteinExistence type="predicted"/>
<dbReference type="EMBL" id="BJUX01000014">
    <property type="protein sequence ID" value="GEK89387.1"/>
    <property type="molecule type" value="Genomic_DNA"/>
</dbReference>
<evidence type="ECO:0000313" key="5">
    <source>
        <dbReference type="Proteomes" id="UP000321425"/>
    </source>
</evidence>
<evidence type="ECO:0000256" key="1">
    <source>
        <dbReference type="SAM" id="MobiDB-lite"/>
    </source>
</evidence>
<dbReference type="AlphaFoldDB" id="A0A1H7VW25"/>
<dbReference type="SUPFAM" id="SSF56300">
    <property type="entry name" value="Metallo-dependent phosphatases"/>
    <property type="match status" value="1"/>
</dbReference>
<dbReference type="RefSeq" id="WP_218142365.1">
    <property type="nucleotide sequence ID" value="NZ_BJUX01000014.1"/>
</dbReference>
<dbReference type="PANTHER" id="PTHR34990:SF2">
    <property type="entry name" value="BLL8164 PROTEIN"/>
    <property type="match status" value="1"/>
</dbReference>
<reference evidence="2 5" key="2">
    <citation type="submission" date="2019-07" db="EMBL/GenBank/DDBJ databases">
        <title>Whole genome shotgun sequence of Alkalibacterium putridalgicola NBRC 103243.</title>
        <authorList>
            <person name="Hosoyama A."/>
            <person name="Uohara A."/>
            <person name="Ohji S."/>
            <person name="Ichikawa N."/>
        </authorList>
    </citation>
    <scope>NUCLEOTIDE SEQUENCE [LARGE SCALE GENOMIC DNA]</scope>
    <source>
        <strain evidence="2 5">NBRC 103243</strain>
    </source>
</reference>
<sequence>MFTDQRLTEAYEKAKKVYFDDQSRIVFMSDAHRGDGSLSDEFLKSRNIFVHALNEYYENGYTFVEVGDGEEFLEYSNFEHIKNAHTDVYALIKKYFDKDRYIRIFGNHDIYLQNPRFVEKNFGINYDEFTEEYFDFLKGMEPQEAIILKHRYTSQELFVIHGHQGDAPNDQFWFFTMLSIKFFWRFFHRFGIKNPASPSKNINRRHKIEKNYSKWIVKHQRPLICGHTHRFKFPKDKSVPYFNTGCGIYPASITAIELTEGCIRLVRWKTYVNDTGLLYIKRETMRGPEPIEAFDTRKPQGVVEYLAMRKKQRTKKSREERAAFREEQMDEHETHEKTQKEELHDL</sequence>
<dbReference type="Proteomes" id="UP000198548">
    <property type="component" value="Unassembled WGS sequence"/>
</dbReference>
<dbReference type="STRING" id="426703.SAMN04488100_1287"/>
<protein>
    <submittedName>
        <fullName evidence="3">UDP-2,3-diacylglucosamine pyrophosphatase LpxH</fullName>
    </submittedName>
</protein>
<dbReference type="Gene3D" id="3.60.21.10">
    <property type="match status" value="1"/>
</dbReference>
<dbReference type="EMBL" id="FOBL01000028">
    <property type="protein sequence ID" value="SEM13532.1"/>
    <property type="molecule type" value="Genomic_DNA"/>
</dbReference>
<reference evidence="3 4" key="1">
    <citation type="submission" date="2016-10" db="EMBL/GenBank/DDBJ databases">
        <authorList>
            <person name="de Groot N.N."/>
        </authorList>
    </citation>
    <scope>NUCLEOTIDE SEQUENCE [LARGE SCALE GENOMIC DNA]</scope>
    <source>
        <strain evidence="3 4">DSM 19182</strain>
    </source>
</reference>
<gene>
    <name evidence="2" type="ORF">APU01nite_14260</name>
    <name evidence="3" type="ORF">SAMN04488100_1287</name>
</gene>
<feature type="compositionally biased region" description="Basic and acidic residues" evidence="1">
    <location>
        <begin position="317"/>
        <end position="346"/>
    </location>
</feature>
<dbReference type="GO" id="GO:0009245">
    <property type="term" value="P:lipid A biosynthetic process"/>
    <property type="evidence" value="ECO:0007669"/>
    <property type="project" value="TreeGrafter"/>
</dbReference>
<evidence type="ECO:0000313" key="4">
    <source>
        <dbReference type="Proteomes" id="UP000198548"/>
    </source>
</evidence>
<dbReference type="GO" id="GO:0008758">
    <property type="term" value="F:UDP-2,3-diacylglucosamine hydrolase activity"/>
    <property type="evidence" value="ECO:0007669"/>
    <property type="project" value="TreeGrafter"/>
</dbReference>
<dbReference type="Proteomes" id="UP000321425">
    <property type="component" value="Unassembled WGS sequence"/>
</dbReference>
<dbReference type="PANTHER" id="PTHR34990">
    <property type="entry name" value="UDP-2,3-DIACYLGLUCOSAMINE HYDROLASE-RELATED"/>
    <property type="match status" value="1"/>
</dbReference>
<dbReference type="InterPro" id="IPR043461">
    <property type="entry name" value="LpxH-like"/>
</dbReference>
<keyword evidence="5" id="KW-1185">Reference proteome</keyword>
<evidence type="ECO:0000313" key="3">
    <source>
        <dbReference type="EMBL" id="SEM13532.1"/>
    </source>
</evidence>
<dbReference type="GO" id="GO:0016020">
    <property type="term" value="C:membrane"/>
    <property type="evidence" value="ECO:0007669"/>
    <property type="project" value="GOC"/>
</dbReference>
<feature type="region of interest" description="Disordered" evidence="1">
    <location>
        <begin position="309"/>
        <end position="346"/>
    </location>
</feature>
<dbReference type="InterPro" id="IPR029052">
    <property type="entry name" value="Metallo-depent_PP-like"/>
</dbReference>
<organism evidence="3 4">
    <name type="scientific">Alkalibacterium putridalgicola</name>
    <dbReference type="NCBI Taxonomy" id="426703"/>
    <lineage>
        <taxon>Bacteria</taxon>
        <taxon>Bacillati</taxon>
        <taxon>Bacillota</taxon>
        <taxon>Bacilli</taxon>
        <taxon>Lactobacillales</taxon>
        <taxon>Carnobacteriaceae</taxon>
        <taxon>Alkalibacterium</taxon>
    </lineage>
</organism>
<evidence type="ECO:0000313" key="2">
    <source>
        <dbReference type="EMBL" id="GEK89387.1"/>
    </source>
</evidence>
<name>A0A1H7VW25_9LACT</name>
<accession>A0A1H7VW25</accession>